<dbReference type="OrthoDB" id="9133881at2"/>
<reference evidence="1" key="1">
    <citation type="submission" date="2016-01" db="EMBL/GenBank/DDBJ databases">
        <authorList>
            <person name="Peeters C."/>
        </authorList>
    </citation>
    <scope>NUCLEOTIDE SEQUENCE</scope>
    <source>
        <strain evidence="1">LMG 29322</strain>
    </source>
</reference>
<comment type="caution">
    <text evidence="1">The sequence shown here is derived from an EMBL/GenBank/DDBJ whole genome shotgun (WGS) entry which is preliminary data.</text>
</comment>
<evidence type="ECO:0000313" key="2">
    <source>
        <dbReference type="Proteomes" id="UP000054851"/>
    </source>
</evidence>
<keyword evidence="2" id="KW-1185">Reference proteome</keyword>
<evidence type="ECO:0000313" key="1">
    <source>
        <dbReference type="EMBL" id="SAK52938.1"/>
    </source>
</evidence>
<dbReference type="RefSeq" id="WP_157695724.1">
    <property type="nucleotide sequence ID" value="NZ_FCOA02000004.1"/>
</dbReference>
<protein>
    <submittedName>
        <fullName evidence="1">Uncharacterized protein</fullName>
    </submittedName>
</protein>
<accession>A0A158A568</accession>
<proteinExistence type="predicted"/>
<dbReference type="Proteomes" id="UP000054851">
    <property type="component" value="Unassembled WGS sequence"/>
</dbReference>
<dbReference type="AlphaFoldDB" id="A0A158A568"/>
<organism evidence="1 2">
    <name type="scientific">Caballeronia hypogeia</name>
    <dbReference type="NCBI Taxonomy" id="1777140"/>
    <lineage>
        <taxon>Bacteria</taxon>
        <taxon>Pseudomonadati</taxon>
        <taxon>Pseudomonadota</taxon>
        <taxon>Betaproteobacteria</taxon>
        <taxon>Burkholderiales</taxon>
        <taxon>Burkholderiaceae</taxon>
        <taxon>Caballeronia</taxon>
    </lineage>
</organism>
<dbReference type="EMBL" id="FCOA02000004">
    <property type="protein sequence ID" value="SAK52938.1"/>
    <property type="molecule type" value="Genomic_DNA"/>
</dbReference>
<name>A0A158A568_9BURK</name>
<sequence length="60" mass="6519">MTTLVIKDLPRDEEMDSKAMARVYGGIIGGCTVLDPTNVVTMVQSIASRMQDIAHGSKCY</sequence>
<gene>
    <name evidence="1" type="ORF">AWB79_01954</name>
</gene>